<sequence>MKIVILDGHGLNPGDISWAGFEALGDVTLYERTPADPAEIIRRIGDAQVALSNKVPITEEILASCPHLEYVGVMATGFNQIDLAACARHQVTVTNIPAYGSAAVAQFTFALLLEITSQVAVHNASVHQGDWQNSPDFTYFVKPLMELQGKTIGLIGYGAIAQEVATIAHAFKMKVVYWNHRPKEGQAPWASQVSLAELYAQADVVSLHVPLFPETTGMIDEAALAQMKDGAILLNTARGPLLDEAAVAQALHRGKLAACGLDVVAHEPVLPENPLLEAPNCWLTPHIAWAAVETRERLMKIGVENLRLYLQGTPQNIVK</sequence>
<evidence type="ECO:0000256" key="1">
    <source>
        <dbReference type="ARBA" id="ARBA00005854"/>
    </source>
</evidence>
<dbReference type="Pfam" id="PF00389">
    <property type="entry name" value="2-Hacid_dh"/>
    <property type="match status" value="1"/>
</dbReference>
<evidence type="ECO:0000256" key="3">
    <source>
        <dbReference type="ARBA" id="ARBA00023027"/>
    </source>
</evidence>
<dbReference type="RefSeq" id="WP_311835677.1">
    <property type="nucleotide sequence ID" value="NZ_JARQBJ010000005.1"/>
</dbReference>
<dbReference type="PANTHER" id="PTHR43761">
    <property type="entry name" value="D-ISOMER SPECIFIC 2-HYDROXYACID DEHYDROGENASE FAMILY PROTEIN (AFU_ORTHOLOGUE AFUA_1G13630)"/>
    <property type="match status" value="1"/>
</dbReference>
<dbReference type="SUPFAM" id="SSF51735">
    <property type="entry name" value="NAD(P)-binding Rossmann-fold domains"/>
    <property type="match status" value="1"/>
</dbReference>
<dbReference type="PROSITE" id="PS00670">
    <property type="entry name" value="D_2_HYDROXYACID_DH_2"/>
    <property type="match status" value="1"/>
</dbReference>
<evidence type="ECO:0000259" key="6">
    <source>
        <dbReference type="Pfam" id="PF02826"/>
    </source>
</evidence>
<comment type="caution">
    <text evidence="7">The sequence shown here is derived from an EMBL/GenBank/DDBJ whole genome shotgun (WGS) entry which is preliminary data.</text>
</comment>
<dbReference type="AlphaFoldDB" id="A0AAW8TXK7"/>
<dbReference type="InterPro" id="IPR050418">
    <property type="entry name" value="D-iso_2-hydroxyacid_DH_PdxB"/>
</dbReference>
<dbReference type="PROSITE" id="PS00671">
    <property type="entry name" value="D_2_HYDROXYACID_DH_3"/>
    <property type="match status" value="1"/>
</dbReference>
<evidence type="ECO:0000259" key="5">
    <source>
        <dbReference type="Pfam" id="PF00389"/>
    </source>
</evidence>
<dbReference type="PANTHER" id="PTHR43761:SF1">
    <property type="entry name" value="D-ISOMER SPECIFIC 2-HYDROXYACID DEHYDROGENASE CATALYTIC DOMAIN-CONTAINING PROTEIN-RELATED"/>
    <property type="match status" value="1"/>
</dbReference>
<accession>A0AAW8TXK7</accession>
<dbReference type="InterPro" id="IPR029753">
    <property type="entry name" value="D-isomer_DH_CS"/>
</dbReference>
<dbReference type="EMBL" id="JARQBJ010000005">
    <property type="protein sequence ID" value="MDT2810986.1"/>
    <property type="molecule type" value="Genomic_DNA"/>
</dbReference>
<protein>
    <submittedName>
        <fullName evidence="7">D-2-hydroxyacid dehydrogenase</fullName>
    </submittedName>
</protein>
<evidence type="ECO:0000256" key="2">
    <source>
        <dbReference type="ARBA" id="ARBA00023002"/>
    </source>
</evidence>
<evidence type="ECO:0000313" key="7">
    <source>
        <dbReference type="EMBL" id="MDT2810986.1"/>
    </source>
</evidence>
<gene>
    <name evidence="7" type="ORF">P7H43_10910</name>
</gene>
<organism evidence="7 8">
    <name type="scientific">Enterococcus asini</name>
    <dbReference type="NCBI Taxonomy" id="57732"/>
    <lineage>
        <taxon>Bacteria</taxon>
        <taxon>Bacillati</taxon>
        <taxon>Bacillota</taxon>
        <taxon>Bacilli</taxon>
        <taxon>Lactobacillales</taxon>
        <taxon>Enterococcaceae</taxon>
        <taxon>Enterococcus</taxon>
    </lineage>
</organism>
<dbReference type="InterPro" id="IPR006139">
    <property type="entry name" value="D-isomer_2_OHA_DH_cat_dom"/>
</dbReference>
<dbReference type="Proteomes" id="UP001256711">
    <property type="component" value="Unassembled WGS sequence"/>
</dbReference>
<keyword evidence="3" id="KW-0520">NAD</keyword>
<name>A0AAW8TXK7_9ENTE</name>
<dbReference type="GO" id="GO:0051287">
    <property type="term" value="F:NAD binding"/>
    <property type="evidence" value="ECO:0007669"/>
    <property type="project" value="InterPro"/>
</dbReference>
<dbReference type="Gene3D" id="3.40.50.720">
    <property type="entry name" value="NAD(P)-binding Rossmann-like Domain"/>
    <property type="match status" value="2"/>
</dbReference>
<dbReference type="Pfam" id="PF02826">
    <property type="entry name" value="2-Hacid_dh_C"/>
    <property type="match status" value="1"/>
</dbReference>
<dbReference type="CDD" id="cd12162">
    <property type="entry name" value="2-Hacid_dh_4"/>
    <property type="match status" value="1"/>
</dbReference>
<dbReference type="FunFam" id="3.40.50.720:FF:000203">
    <property type="entry name" value="D-3-phosphoglycerate dehydrogenase (SerA)"/>
    <property type="match status" value="1"/>
</dbReference>
<feature type="domain" description="D-isomer specific 2-hydroxyacid dehydrogenase catalytic" evidence="5">
    <location>
        <begin position="24"/>
        <end position="318"/>
    </location>
</feature>
<proteinExistence type="inferred from homology"/>
<dbReference type="InterPro" id="IPR036291">
    <property type="entry name" value="NAD(P)-bd_dom_sf"/>
</dbReference>
<feature type="domain" description="D-isomer specific 2-hydroxyacid dehydrogenase NAD-binding" evidence="6">
    <location>
        <begin position="109"/>
        <end position="288"/>
    </location>
</feature>
<evidence type="ECO:0000313" key="8">
    <source>
        <dbReference type="Proteomes" id="UP001256711"/>
    </source>
</evidence>
<keyword evidence="2 4" id="KW-0560">Oxidoreductase</keyword>
<comment type="similarity">
    <text evidence="1 4">Belongs to the D-isomer specific 2-hydroxyacid dehydrogenase family.</text>
</comment>
<reference evidence="7" key="1">
    <citation type="submission" date="2023-03" db="EMBL/GenBank/DDBJ databases">
        <authorList>
            <person name="Shen W."/>
            <person name="Cai J."/>
        </authorList>
    </citation>
    <scope>NUCLEOTIDE SEQUENCE</scope>
    <source>
        <strain evidence="7">B226-2</strain>
    </source>
</reference>
<dbReference type="InterPro" id="IPR006140">
    <property type="entry name" value="D-isomer_DH_NAD-bd"/>
</dbReference>
<evidence type="ECO:0000256" key="4">
    <source>
        <dbReference type="RuleBase" id="RU003719"/>
    </source>
</evidence>
<dbReference type="GO" id="GO:0016616">
    <property type="term" value="F:oxidoreductase activity, acting on the CH-OH group of donors, NAD or NADP as acceptor"/>
    <property type="evidence" value="ECO:0007669"/>
    <property type="project" value="InterPro"/>
</dbReference>
<dbReference type="SUPFAM" id="SSF52283">
    <property type="entry name" value="Formate/glycerate dehydrogenase catalytic domain-like"/>
    <property type="match status" value="1"/>
</dbReference>